<dbReference type="GeneID" id="100899401"/>
<dbReference type="Gene3D" id="2.60.40.150">
    <property type="entry name" value="C2 domain"/>
    <property type="match status" value="1"/>
</dbReference>
<dbReference type="InterPro" id="IPR046770">
    <property type="entry name" value="DOCKER_Lobe_B"/>
</dbReference>
<dbReference type="InterPro" id="IPR021816">
    <property type="entry name" value="DOCK_C/D_N"/>
</dbReference>
<dbReference type="GO" id="GO:0005085">
    <property type="term" value="F:guanyl-nucleotide exchange factor activity"/>
    <property type="evidence" value="ECO:0007669"/>
    <property type="project" value="UniProtKB-KW"/>
</dbReference>
<keyword evidence="1" id="KW-0597">Phosphoprotein</keyword>
<dbReference type="InterPro" id="IPR035892">
    <property type="entry name" value="C2_domain_sf"/>
</dbReference>
<evidence type="ECO:0000313" key="6">
    <source>
        <dbReference type="Proteomes" id="UP000694867"/>
    </source>
</evidence>
<dbReference type="FunFam" id="1.25.40.410:FF:000002">
    <property type="entry name" value="Dedicator of cytokinesis protein 7"/>
    <property type="match status" value="1"/>
</dbReference>
<dbReference type="InterPro" id="IPR043162">
    <property type="entry name" value="DOCK_C_lobe_C"/>
</dbReference>
<evidence type="ECO:0000256" key="2">
    <source>
        <dbReference type="ARBA" id="ARBA00022658"/>
    </source>
</evidence>
<dbReference type="CDD" id="cd11695">
    <property type="entry name" value="DHR2_DOCK_C"/>
    <property type="match status" value="1"/>
</dbReference>
<dbReference type="Pfam" id="PF11878">
    <property type="entry name" value="DOCK_C-D_N"/>
    <property type="match status" value="1"/>
</dbReference>
<dbReference type="Pfam" id="PF14429">
    <property type="entry name" value="DOCK-C2"/>
    <property type="match status" value="1"/>
</dbReference>
<dbReference type="InterPro" id="IPR027007">
    <property type="entry name" value="C2_DOCK-type_domain"/>
</dbReference>
<dbReference type="InterPro" id="IPR046773">
    <property type="entry name" value="DOCKER_Lobe_C"/>
</dbReference>
<dbReference type="InterPro" id="IPR037808">
    <property type="entry name" value="C2_Dock-C"/>
</dbReference>
<keyword evidence="2" id="KW-0344">Guanine-nucleotide releasing factor</keyword>
<dbReference type="Gene3D" id="1.20.58.740">
    <property type="match status" value="1"/>
</dbReference>
<evidence type="ECO:0000259" key="5">
    <source>
        <dbReference type="PROSITE" id="PS51651"/>
    </source>
</evidence>
<dbReference type="Pfam" id="PF06920">
    <property type="entry name" value="DHR-2_Lobe_A"/>
    <property type="match status" value="1"/>
</dbReference>
<dbReference type="CTD" id="33165"/>
<reference evidence="7" key="1">
    <citation type="submission" date="2025-08" db="UniProtKB">
        <authorList>
            <consortium name="RefSeq"/>
        </authorList>
    </citation>
    <scope>IDENTIFICATION</scope>
</reference>
<dbReference type="KEGG" id="goe:100899401"/>
<dbReference type="InterPro" id="IPR043161">
    <property type="entry name" value="DOCK_C_lobe_A"/>
</dbReference>
<dbReference type="GO" id="GO:0007264">
    <property type="term" value="P:small GTPase-mediated signal transduction"/>
    <property type="evidence" value="ECO:0007669"/>
    <property type="project" value="InterPro"/>
</dbReference>
<dbReference type="PANTHER" id="PTHR23317:SF76">
    <property type="entry name" value="LD20667P"/>
    <property type="match status" value="1"/>
</dbReference>
<dbReference type="InterPro" id="IPR026791">
    <property type="entry name" value="DOCK"/>
</dbReference>
<dbReference type="Pfam" id="PF20421">
    <property type="entry name" value="DHR-2_Lobe_C"/>
    <property type="match status" value="1"/>
</dbReference>
<keyword evidence="6" id="KW-1185">Reference proteome</keyword>
<dbReference type="Proteomes" id="UP000694867">
    <property type="component" value="Unplaced"/>
</dbReference>
<evidence type="ECO:0000313" key="7">
    <source>
        <dbReference type="RefSeq" id="XP_028969115.1"/>
    </source>
</evidence>
<sequence>MAQRSQSYRVELRRGSGPNIRRELSRISNGSHNSVPPSDVVEPLDYEEYIQQMNDVIERDNLLDLVLFPADDIEVGVVSRKTRTTGPIVPDEKDSELEPWVRACVDSFTNNWLVINRRYQHFSSALGVRDRNLERSLIVRNTTKQEFEIDIDKTNIAQDNASVITEEGENDVDVDDASSIGDSASVCSRETPRGSWASSVFDLRNSASDPLLEGLVAGDPPNIPAQTTQLNLLALYQSPPEDEAVDSRAAASVPAEMMPHRVLVRCLQFKVEPDFEPLFLSMALYDAKEKRKISENFYFDLNSEYMKRMLQNHVPYADVSTLARNCIFNISSENAQDIFLVIRVEKVLQGDIYESADPYLKDDRKAKDSLRSQASIVCDRLGRYRQPLGWTAIYLQNVVQGTTSLEKDGTLPTASGSTIGRRSSLERGTKLDSFRKIKEVPSEPVITTGSNMTLDNFRTLTIVVNHLFRQEVDRVKDEDLFKFLQEFRRPAGPASLGKRLKNIPVTLRLEISPCPPDIPNVFTPELFPVIPQDPNVAGLVKEVLEFPPRASLRAHVSYRNLLFVYPKSVNFTNRLGVSARNIACRIQIMCGEDEICHALPLIYGKSSCPQMSTEAFTCVTYHNKVPDFNDEIKIKLPARLTDRHHLLFTFYHISCQQRKEGLGAGPQSLGPMETPIGYSWLPLCPADASTSPFGDHSIPIMVEKPPPSYSFLNPNVAIPNTKWLDSHKPLFEISIRSVSSVFPQVSVGLFLYPQDSHLEHFVQLCNHLEAGTLVQSRLISGQDTCEREVRNLILEVAKASSEALINFLPIVLDHLIKLLVTPPVVFGITIDASGTVFEAFCAVVSTIAQALEFENDLHRRSPQLASYLQYQCTLPHPPADVKLSTRPASGCGSQLDLERDEEICGILSRTGLSSPAHIGSRQSTAPSAGTKVDCGFDQRSRKLVHEEVIKYWLNNRSSTENPLMNQSYPTTWFFFDLIIKSMQQHLATTGKLQAPRKQRFSEHFQEEITCLISSLTDEIIAKSGSEGSPVDLNAHLAFFVHDLISIMDRGFVFQLIKLYFKYFSSKIYAQADMMNHNLFSLRLDFLRIVCSHEHYIPLNLPLVPQSMTSPPVSPSPSVNSSSSQSSVALPTELSHEFRQSHFLAGLVLSQLTTALTTDNLQLHRKAVYVVLNLLSWHDWDPRYTETEKRSRIVTLYLPLLTIVVDNAAGLFDFANNTEHPNQPSKSTLEVIAGSRMTKVRDDHLREDASRHLLLCFLWVLRNADRRTLKHSLAEWRPVKLQRFVNILKKCASCFQYRGRKNVHGKVNRGNIIRKTSDLKNRLEEAILGQGSARSELIRRKLQLTASLGSNQSSSSASSGSSSQQAQTEQLRWRKDIVRYSSPDAPDATRQELDEQIHLEGNLASEATAVIMDSLDVIVQVALQVDTLQSLLSSCLKLVLHILSCNQSALVLQKVFAVQRSLATRFPELLFDEESSEHCSELCLLLLRHCSSRMSMTRSQAAGSLYLLMRQNFEIGNNFARVKMQVTMSLSSLVGRRTSFSDRCLRRSLKTLLLYAENDTDLQDTTFPDQVRDLVFNLHMILSDTVKMKECESDPDMLMDLMYRIARGYQNSPDLRLTWLANMAGKHLERFNYSEAAHCHFHGAALVAEYLHIIEHKKYLPVGCASFENLSWNVLEESAVSDDVISPDEDIRSAHFTEHGLVSLLELAAQNFREAQEFESVSHIYKIAIPILEAHKDYKKLEEVHKKISQGYQLLSTMGEKRHFGTYFRVGFYGSKFNEMDGEEFIYKERSLTKLPEISSRLETLYASRFGEEFVEIIKDSNAVDTRVLNPDKIYIQITYVEPYFELYELKDRTSLYEKNNKIMRFMFATPFTPSGRAHGELWEQHKRKTILTTCHAFPYIKTRIQVVEKQQIVLTPIEVAIEDIERKNRELKSAVEQEPSDLKMLQMVLQGSIGTQVNQGPIEVANVFLGDLDGRKTPTFHQNRLRLCFKEFSKRIGDALKKNRSLISVEQKDYQKEMEKNHQVFCEKIRPMTQYHGR</sequence>
<dbReference type="FunFam" id="1.20.58.740:FF:000002">
    <property type="entry name" value="Dedicator of cytokinesis protein 7"/>
    <property type="match status" value="1"/>
</dbReference>
<evidence type="ECO:0000256" key="1">
    <source>
        <dbReference type="ARBA" id="ARBA00022553"/>
    </source>
</evidence>
<evidence type="ECO:0000259" key="4">
    <source>
        <dbReference type="PROSITE" id="PS51650"/>
    </source>
</evidence>
<dbReference type="PROSITE" id="PS51651">
    <property type="entry name" value="DOCKER"/>
    <property type="match status" value="1"/>
</dbReference>
<dbReference type="RefSeq" id="XP_028969115.1">
    <property type="nucleotide sequence ID" value="XM_029113282.1"/>
</dbReference>
<gene>
    <name evidence="7" type="primary">LOC100899401</name>
</gene>
<dbReference type="Gene3D" id="1.25.40.410">
    <property type="match status" value="1"/>
</dbReference>
<comment type="similarity">
    <text evidence="3">Belongs to the DOCK family.</text>
</comment>
<proteinExistence type="inferred from homology"/>
<dbReference type="PANTHER" id="PTHR23317">
    <property type="entry name" value="DEDICATOR OF CYTOKINESIS DOCK"/>
    <property type="match status" value="1"/>
</dbReference>
<organism evidence="6 7">
    <name type="scientific">Galendromus occidentalis</name>
    <name type="common">western predatory mite</name>
    <dbReference type="NCBI Taxonomy" id="34638"/>
    <lineage>
        <taxon>Eukaryota</taxon>
        <taxon>Metazoa</taxon>
        <taxon>Ecdysozoa</taxon>
        <taxon>Arthropoda</taxon>
        <taxon>Chelicerata</taxon>
        <taxon>Arachnida</taxon>
        <taxon>Acari</taxon>
        <taxon>Parasitiformes</taxon>
        <taxon>Mesostigmata</taxon>
        <taxon>Gamasina</taxon>
        <taxon>Phytoseioidea</taxon>
        <taxon>Phytoseiidae</taxon>
        <taxon>Typhlodrominae</taxon>
        <taxon>Galendromus</taxon>
    </lineage>
</organism>
<protein>
    <submittedName>
        <fullName evidence="7">Dedicator of cytokinesis protein 7</fullName>
    </submittedName>
</protein>
<dbReference type="InterPro" id="IPR046769">
    <property type="entry name" value="DOCKER_Lobe_A"/>
</dbReference>
<accession>A0AAJ7WJ83</accession>
<dbReference type="PROSITE" id="PS51650">
    <property type="entry name" value="C2_DOCK"/>
    <property type="match status" value="1"/>
</dbReference>
<name>A0AAJ7WJ83_9ACAR</name>
<feature type="domain" description="C2 DOCK-type" evidence="4">
    <location>
        <begin position="559"/>
        <end position="738"/>
    </location>
</feature>
<feature type="domain" description="DOCKER" evidence="5">
    <location>
        <begin position="1606"/>
        <end position="2038"/>
    </location>
</feature>
<dbReference type="InterPro" id="IPR027357">
    <property type="entry name" value="DOCKER_dom"/>
</dbReference>
<dbReference type="Pfam" id="PF20422">
    <property type="entry name" value="DHR-2_Lobe_B"/>
    <property type="match status" value="1"/>
</dbReference>
<dbReference type="CDD" id="cd08696">
    <property type="entry name" value="C2_Dock-C"/>
    <property type="match status" value="1"/>
</dbReference>
<evidence type="ECO:0000256" key="3">
    <source>
        <dbReference type="PROSITE-ProRule" id="PRU00983"/>
    </source>
</evidence>